<protein>
    <submittedName>
        <fullName evidence="1">Uncharacterized protein</fullName>
    </submittedName>
</protein>
<gene>
    <name evidence="1" type="ORF">EPA93_44635</name>
</gene>
<sequence length="68" mass="7688">MSQVLHVRVDGRSKELTMAMLHLTYTASDAQIKQAVAQHFDLPSHYLDEHVIIRSSQAIIVRPEAIYG</sequence>
<dbReference type="AlphaFoldDB" id="A0A4P6K3Z2"/>
<dbReference type="Proteomes" id="UP000290365">
    <property type="component" value="Chromosome"/>
</dbReference>
<dbReference type="OrthoDB" id="164345at2"/>
<proteinExistence type="predicted"/>
<evidence type="ECO:0000313" key="2">
    <source>
        <dbReference type="Proteomes" id="UP000290365"/>
    </source>
</evidence>
<reference evidence="1 2" key="1">
    <citation type="submission" date="2019-01" db="EMBL/GenBank/DDBJ databases">
        <title>Ktedonosporobacter rubrisoli SCAWS-G2.</title>
        <authorList>
            <person name="Huang Y."/>
            <person name="Yan B."/>
        </authorList>
    </citation>
    <scope>NUCLEOTIDE SEQUENCE [LARGE SCALE GENOMIC DNA]</scope>
    <source>
        <strain evidence="1 2">SCAWS-G2</strain>
    </source>
</reference>
<dbReference type="EMBL" id="CP035758">
    <property type="protein sequence ID" value="QBD82682.1"/>
    <property type="molecule type" value="Genomic_DNA"/>
</dbReference>
<keyword evidence="2" id="KW-1185">Reference proteome</keyword>
<accession>A0A4P6K3Z2</accession>
<name>A0A4P6K3Z2_KTERU</name>
<dbReference type="RefSeq" id="WP_129893751.1">
    <property type="nucleotide sequence ID" value="NZ_CP035758.1"/>
</dbReference>
<dbReference type="KEGG" id="kbs:EPA93_44635"/>
<organism evidence="1 2">
    <name type="scientific">Ktedonosporobacter rubrisoli</name>
    <dbReference type="NCBI Taxonomy" id="2509675"/>
    <lineage>
        <taxon>Bacteria</taxon>
        <taxon>Bacillati</taxon>
        <taxon>Chloroflexota</taxon>
        <taxon>Ktedonobacteria</taxon>
        <taxon>Ktedonobacterales</taxon>
        <taxon>Ktedonosporobacteraceae</taxon>
        <taxon>Ktedonosporobacter</taxon>
    </lineage>
</organism>
<evidence type="ECO:0000313" key="1">
    <source>
        <dbReference type="EMBL" id="QBD82682.1"/>
    </source>
</evidence>